<dbReference type="RefSeq" id="WP_129890122.1">
    <property type="nucleotide sequence ID" value="NZ_CP035758.1"/>
</dbReference>
<name>A0A4P6JTY7_KTERU</name>
<reference evidence="3 4" key="1">
    <citation type="submission" date="2019-01" db="EMBL/GenBank/DDBJ databases">
        <title>Ktedonosporobacter rubrisoli SCAWS-G2.</title>
        <authorList>
            <person name="Huang Y."/>
            <person name="Yan B."/>
        </authorList>
    </citation>
    <scope>NUCLEOTIDE SEQUENCE [LARGE SCALE GENOMIC DNA]</scope>
    <source>
        <strain evidence="3 4">SCAWS-G2</strain>
    </source>
</reference>
<feature type="domain" description="DUF3592" evidence="2">
    <location>
        <begin position="54"/>
        <end position="136"/>
    </location>
</feature>
<dbReference type="Proteomes" id="UP000290365">
    <property type="component" value="Chromosome"/>
</dbReference>
<gene>
    <name evidence="3" type="ORF">EPA93_25010</name>
</gene>
<keyword evidence="4" id="KW-1185">Reference proteome</keyword>
<evidence type="ECO:0000256" key="1">
    <source>
        <dbReference type="SAM" id="Phobius"/>
    </source>
</evidence>
<dbReference type="KEGG" id="kbs:EPA93_25010"/>
<organism evidence="3 4">
    <name type="scientific">Ktedonosporobacter rubrisoli</name>
    <dbReference type="NCBI Taxonomy" id="2509675"/>
    <lineage>
        <taxon>Bacteria</taxon>
        <taxon>Bacillati</taxon>
        <taxon>Chloroflexota</taxon>
        <taxon>Ktedonobacteria</taxon>
        <taxon>Ktedonobacterales</taxon>
        <taxon>Ktedonosporobacteraceae</taxon>
        <taxon>Ktedonosporobacter</taxon>
    </lineage>
</organism>
<dbReference type="InterPro" id="IPR021994">
    <property type="entry name" value="DUF3592"/>
</dbReference>
<evidence type="ECO:0000259" key="2">
    <source>
        <dbReference type="Pfam" id="PF12158"/>
    </source>
</evidence>
<sequence>MRSCTSVLFGCLFPIVLLVIAAFTFMDFFTSLSDVEGKCIVSSKNTSTYMRTHTTTHTSGSGSHLRTYTTHSTERRYVVDLSYNIQASNGQGYPGHSKFDSSSSTEQQDTMNKYTIGQAYQCWYNPAHPSTADFDGKIHYSSLIIAGACVLASVFVFIIALFSTFQRR</sequence>
<keyword evidence="1" id="KW-0812">Transmembrane</keyword>
<protein>
    <submittedName>
        <fullName evidence="3">DUF3592 domain-containing protein</fullName>
    </submittedName>
</protein>
<feature type="transmembrane region" description="Helical" evidence="1">
    <location>
        <begin position="138"/>
        <end position="162"/>
    </location>
</feature>
<accession>A0A4P6JTY7</accession>
<keyword evidence="1" id="KW-0472">Membrane</keyword>
<dbReference type="Pfam" id="PF12158">
    <property type="entry name" value="DUF3592"/>
    <property type="match status" value="1"/>
</dbReference>
<dbReference type="AlphaFoldDB" id="A0A4P6JTY7"/>
<feature type="transmembrane region" description="Helical" evidence="1">
    <location>
        <begin position="7"/>
        <end position="26"/>
    </location>
</feature>
<evidence type="ECO:0000313" key="4">
    <source>
        <dbReference type="Proteomes" id="UP000290365"/>
    </source>
</evidence>
<proteinExistence type="predicted"/>
<keyword evidence="1" id="KW-1133">Transmembrane helix</keyword>
<evidence type="ECO:0000313" key="3">
    <source>
        <dbReference type="EMBL" id="QBD79069.1"/>
    </source>
</evidence>
<dbReference type="EMBL" id="CP035758">
    <property type="protein sequence ID" value="QBD79069.1"/>
    <property type="molecule type" value="Genomic_DNA"/>
</dbReference>